<evidence type="ECO:0008006" key="3">
    <source>
        <dbReference type="Google" id="ProtNLM"/>
    </source>
</evidence>
<gene>
    <name evidence="1" type="ORF">GCM10023090_10390</name>
</gene>
<comment type="caution">
    <text evidence="1">The sequence shown here is derived from an EMBL/GenBank/DDBJ whole genome shotgun (WGS) entry which is preliminary data.</text>
</comment>
<protein>
    <recommendedName>
        <fullName evidence="3">N-methyl-D-aspartate receptor NMDAR2C subunit</fullName>
    </recommendedName>
</protein>
<evidence type="ECO:0000313" key="1">
    <source>
        <dbReference type="EMBL" id="GAA4421394.1"/>
    </source>
</evidence>
<accession>A0ABP8L4C9</accession>
<dbReference type="InterPro" id="IPR009218">
    <property type="entry name" value="HD_phosphohydro"/>
</dbReference>
<keyword evidence="2" id="KW-1185">Reference proteome</keyword>
<dbReference type="PIRSF" id="PIRSF035170">
    <property type="entry name" value="HD_phosphohydro"/>
    <property type="match status" value="1"/>
</dbReference>
<organism evidence="1 2">
    <name type="scientific">Acidovorax lacteus</name>
    <dbReference type="NCBI Taxonomy" id="1924988"/>
    <lineage>
        <taxon>Bacteria</taxon>
        <taxon>Pseudomonadati</taxon>
        <taxon>Pseudomonadota</taxon>
        <taxon>Betaproteobacteria</taxon>
        <taxon>Burkholderiales</taxon>
        <taxon>Comamonadaceae</taxon>
        <taxon>Acidovorax</taxon>
    </lineage>
</organism>
<name>A0ABP8L4C9_9BURK</name>
<sequence length="237" mass="25658">MPAPDAAAPAQVPIHGAPEAPFRFGVDAPAFAALWHTSGAQGDPTPTWQALHTAWCEPQRHYHTLEHLGECLQHLRLLQAHAHDLPVLAMALWFHDAVYDPRAHDNEARSAAWAAEALAAAQMAPARVAAVAQLVLATCHGHGVPNTSACGAHDAALLTDIDLAILAAEPARFDRYEAQVRAEYAWVPDDAFAAGRSRLLRTLLAQPRLYSEAVAPLGWEERARANLARSLARLDVR</sequence>
<reference evidence="2" key="1">
    <citation type="journal article" date="2019" name="Int. J. Syst. Evol. Microbiol.">
        <title>The Global Catalogue of Microorganisms (GCM) 10K type strain sequencing project: providing services to taxonomists for standard genome sequencing and annotation.</title>
        <authorList>
            <consortium name="The Broad Institute Genomics Platform"/>
            <consortium name="The Broad Institute Genome Sequencing Center for Infectious Disease"/>
            <person name="Wu L."/>
            <person name="Ma J."/>
        </authorList>
    </citation>
    <scope>NUCLEOTIDE SEQUENCE [LARGE SCALE GENOMIC DNA]</scope>
    <source>
        <strain evidence="2">JCM 31890</strain>
    </source>
</reference>
<dbReference type="PANTHER" id="PTHR21174:SF0">
    <property type="entry name" value="HD PHOSPHOHYDROLASE FAMILY PROTEIN-RELATED"/>
    <property type="match status" value="1"/>
</dbReference>
<dbReference type="Proteomes" id="UP001501788">
    <property type="component" value="Unassembled WGS sequence"/>
</dbReference>
<proteinExistence type="predicted"/>
<dbReference type="RefSeq" id="WP_345061870.1">
    <property type="nucleotide sequence ID" value="NZ_BAABEX010000007.1"/>
</dbReference>
<dbReference type="SUPFAM" id="SSF109604">
    <property type="entry name" value="HD-domain/PDEase-like"/>
    <property type="match status" value="1"/>
</dbReference>
<evidence type="ECO:0000313" key="2">
    <source>
        <dbReference type="Proteomes" id="UP001501788"/>
    </source>
</evidence>
<dbReference type="EMBL" id="BAABEX010000007">
    <property type="protein sequence ID" value="GAA4421394.1"/>
    <property type="molecule type" value="Genomic_DNA"/>
</dbReference>
<dbReference type="PANTHER" id="PTHR21174">
    <property type="match status" value="1"/>
</dbReference>